<dbReference type="Proteomes" id="UP000541610">
    <property type="component" value="Unassembled WGS sequence"/>
</dbReference>
<proteinExistence type="predicted"/>
<name>A0A7J6NKU1_PEROL</name>
<dbReference type="PRINTS" id="PR00068">
    <property type="entry name" value="CUZNDISMTASE"/>
</dbReference>
<feature type="domain" description="Superoxide dismutase copper/zinc binding" evidence="2">
    <location>
        <begin position="118"/>
        <end position="240"/>
    </location>
</feature>
<dbReference type="GO" id="GO:0006801">
    <property type="term" value="P:superoxide metabolic process"/>
    <property type="evidence" value="ECO:0007669"/>
    <property type="project" value="InterPro"/>
</dbReference>
<dbReference type="EMBL" id="JABANP010000308">
    <property type="protein sequence ID" value="KAF4684513.1"/>
    <property type="molecule type" value="Genomic_DNA"/>
</dbReference>
<comment type="caution">
    <text evidence="3">The sequence shown here is derived from an EMBL/GenBank/DDBJ whole genome shotgun (WGS) entry which is preliminary data.</text>
</comment>
<dbReference type="InterPro" id="IPR024134">
    <property type="entry name" value="SOD_Cu/Zn_/chaperone"/>
</dbReference>
<sequence>MSAMRLILLLPLAAAQLRSSPDENACNDLCKLIPGCSWKGSYCKLYPHPAVCQDLHFVKAPHSSNATVCSVGVDASTCPTDYPVRCDDIQPFDPNEEPSFPYEGYTDLYGYDEAEGYYGYVDFEQEYYDETVIVYDLENLEPHGIYRIYIHEKSSFTHGCKTTGDVYDPFYSGPKYGNPETKAVGDIGYIQADVFGFARGVLESKYVMLEGPYSVIHRSVVLYNNYDGKDDGKYDYLACGQIKATLHP</sequence>
<protein>
    <submittedName>
        <fullName evidence="3">Superoxide dismutase [Cu-Zn]</fullName>
    </submittedName>
</protein>
<dbReference type="AlphaFoldDB" id="A0A7J6NKU1"/>
<evidence type="ECO:0000259" key="2">
    <source>
        <dbReference type="Pfam" id="PF00080"/>
    </source>
</evidence>
<dbReference type="Gene3D" id="2.60.40.200">
    <property type="entry name" value="Superoxide dismutase, copper/zinc binding domain"/>
    <property type="match status" value="1"/>
</dbReference>
<dbReference type="GO" id="GO:0005507">
    <property type="term" value="F:copper ion binding"/>
    <property type="evidence" value="ECO:0007669"/>
    <property type="project" value="InterPro"/>
</dbReference>
<evidence type="ECO:0000313" key="4">
    <source>
        <dbReference type="Proteomes" id="UP000541610"/>
    </source>
</evidence>
<feature type="chain" id="PRO_5029672842" evidence="1">
    <location>
        <begin position="20"/>
        <end position="248"/>
    </location>
</feature>
<feature type="signal peptide" evidence="1">
    <location>
        <begin position="1"/>
        <end position="19"/>
    </location>
</feature>
<dbReference type="PANTHER" id="PTHR10003">
    <property type="entry name" value="SUPEROXIDE DISMUTASE CU-ZN -RELATED"/>
    <property type="match status" value="1"/>
</dbReference>
<dbReference type="SUPFAM" id="SSF49329">
    <property type="entry name" value="Cu,Zn superoxide dismutase-like"/>
    <property type="match status" value="1"/>
</dbReference>
<dbReference type="Pfam" id="PF00080">
    <property type="entry name" value="Sod_Cu"/>
    <property type="match status" value="1"/>
</dbReference>
<gene>
    <name evidence="3" type="primary">SOD1_2</name>
    <name evidence="3" type="ORF">FOZ60_007727</name>
</gene>
<accession>A0A7J6NKU1</accession>
<evidence type="ECO:0000313" key="3">
    <source>
        <dbReference type="EMBL" id="KAF4684513.1"/>
    </source>
</evidence>
<dbReference type="InterPro" id="IPR036423">
    <property type="entry name" value="SOD-like_Cu/Zn_dom_sf"/>
</dbReference>
<dbReference type="InterPro" id="IPR001424">
    <property type="entry name" value="SOD_Cu_Zn_dom"/>
</dbReference>
<keyword evidence="1" id="KW-0732">Signal</keyword>
<evidence type="ECO:0000256" key="1">
    <source>
        <dbReference type="SAM" id="SignalP"/>
    </source>
</evidence>
<organism evidence="3 4">
    <name type="scientific">Perkinsus olseni</name>
    <name type="common">Perkinsus atlanticus</name>
    <dbReference type="NCBI Taxonomy" id="32597"/>
    <lineage>
        <taxon>Eukaryota</taxon>
        <taxon>Sar</taxon>
        <taxon>Alveolata</taxon>
        <taxon>Perkinsozoa</taxon>
        <taxon>Perkinsea</taxon>
        <taxon>Perkinsida</taxon>
        <taxon>Perkinsidae</taxon>
        <taxon>Perkinsus</taxon>
    </lineage>
</organism>
<reference evidence="3 4" key="1">
    <citation type="submission" date="2020-04" db="EMBL/GenBank/DDBJ databases">
        <title>Perkinsus olseni comparative genomics.</title>
        <authorList>
            <person name="Bogema D.R."/>
        </authorList>
    </citation>
    <scope>NUCLEOTIDE SEQUENCE [LARGE SCALE GENOMIC DNA]</scope>
    <source>
        <strain evidence="3">00978-12</strain>
    </source>
</reference>
<dbReference type="OrthoDB" id="2015551at2759"/>